<dbReference type="AlphaFoldDB" id="A0A1F6EE11"/>
<comment type="caution">
    <text evidence="1">The sequence shown here is derived from an EMBL/GenBank/DDBJ whole genome shotgun (WGS) entry which is preliminary data.</text>
</comment>
<reference evidence="1 2" key="1">
    <citation type="journal article" date="2016" name="Nat. Commun.">
        <title>Thousands of microbial genomes shed light on interconnected biogeochemical processes in an aquifer system.</title>
        <authorList>
            <person name="Anantharaman K."/>
            <person name="Brown C.T."/>
            <person name="Hug L.A."/>
            <person name="Sharon I."/>
            <person name="Castelle C.J."/>
            <person name="Probst A.J."/>
            <person name="Thomas B.C."/>
            <person name="Singh A."/>
            <person name="Wilkins M.J."/>
            <person name="Karaoz U."/>
            <person name="Brodie E.L."/>
            <person name="Williams K.H."/>
            <person name="Hubbard S.S."/>
            <person name="Banfield J.F."/>
        </authorList>
    </citation>
    <scope>NUCLEOTIDE SEQUENCE [LARGE SCALE GENOMIC DNA]</scope>
</reference>
<accession>A0A1F6EE11</accession>
<proteinExistence type="predicted"/>
<dbReference type="EMBL" id="MFLV01000007">
    <property type="protein sequence ID" value="OGG71891.1"/>
    <property type="molecule type" value="Genomic_DNA"/>
</dbReference>
<dbReference type="STRING" id="1798508.A3A35_03190"/>
<sequence length="119" mass="13129">MEYDGVLDRAMKLGKERHSNAPQQHHAAFANSVAYLITGMSGGFGGPSMREHWASRIGHSAGLVSNCTFEQASEAVEGCCYDPLTYEHACMLNVEHCFDDAPEEVKEARRLLAAKNREN</sequence>
<organism evidence="1 2">
    <name type="scientific">Candidatus Kaiserbacteria bacterium RIFCSPLOWO2_01_FULL_51_21</name>
    <dbReference type="NCBI Taxonomy" id="1798508"/>
    <lineage>
        <taxon>Bacteria</taxon>
        <taxon>Candidatus Kaiseribacteriota</taxon>
    </lineage>
</organism>
<protein>
    <submittedName>
        <fullName evidence="1">Uncharacterized protein</fullName>
    </submittedName>
</protein>
<evidence type="ECO:0000313" key="2">
    <source>
        <dbReference type="Proteomes" id="UP000179115"/>
    </source>
</evidence>
<dbReference type="Proteomes" id="UP000179115">
    <property type="component" value="Unassembled WGS sequence"/>
</dbReference>
<name>A0A1F6EE11_9BACT</name>
<evidence type="ECO:0000313" key="1">
    <source>
        <dbReference type="EMBL" id="OGG71891.1"/>
    </source>
</evidence>
<gene>
    <name evidence="1" type="ORF">A3A35_03190</name>
</gene>